<dbReference type="InterPro" id="IPR036438">
    <property type="entry name" value="Insulin-like_sf"/>
</dbReference>
<evidence type="ECO:0008006" key="7">
    <source>
        <dbReference type="Google" id="ProtNLM"/>
    </source>
</evidence>
<dbReference type="AlphaFoldDB" id="A0A8J9YEF6"/>
<dbReference type="EMBL" id="OV170228">
    <property type="protein sequence ID" value="CAH0729384.1"/>
    <property type="molecule type" value="Genomic_DNA"/>
</dbReference>
<feature type="chain" id="PRO_5035473087" description="Insulin-like domain-containing protein" evidence="4">
    <location>
        <begin position="27"/>
        <end position="135"/>
    </location>
</feature>
<evidence type="ECO:0000313" key="6">
    <source>
        <dbReference type="Proteomes" id="UP000838878"/>
    </source>
</evidence>
<evidence type="ECO:0000256" key="2">
    <source>
        <dbReference type="ARBA" id="ARBA00022685"/>
    </source>
</evidence>
<keyword evidence="6" id="KW-1185">Reference proteome</keyword>
<protein>
    <recommendedName>
        <fullName evidence="7">Insulin-like domain-containing protein</fullName>
    </recommendedName>
</protein>
<organism evidence="5 6">
    <name type="scientific">Brenthis ino</name>
    <name type="common">lesser marbled fritillary</name>
    <dbReference type="NCBI Taxonomy" id="405034"/>
    <lineage>
        <taxon>Eukaryota</taxon>
        <taxon>Metazoa</taxon>
        <taxon>Ecdysozoa</taxon>
        <taxon>Arthropoda</taxon>
        <taxon>Hexapoda</taxon>
        <taxon>Insecta</taxon>
        <taxon>Pterygota</taxon>
        <taxon>Neoptera</taxon>
        <taxon>Endopterygota</taxon>
        <taxon>Lepidoptera</taxon>
        <taxon>Glossata</taxon>
        <taxon>Ditrysia</taxon>
        <taxon>Papilionoidea</taxon>
        <taxon>Nymphalidae</taxon>
        <taxon>Heliconiinae</taxon>
        <taxon>Argynnini</taxon>
        <taxon>Brenthis</taxon>
    </lineage>
</organism>
<dbReference type="SUPFAM" id="SSF56994">
    <property type="entry name" value="Insulin-like"/>
    <property type="match status" value="1"/>
</dbReference>
<evidence type="ECO:0000256" key="4">
    <source>
        <dbReference type="SAM" id="SignalP"/>
    </source>
</evidence>
<keyword evidence="3 4" id="KW-0732">Signal</keyword>
<dbReference type="Proteomes" id="UP000838878">
    <property type="component" value="Chromosome 8"/>
</dbReference>
<reference evidence="5" key="1">
    <citation type="submission" date="2021-12" db="EMBL/GenBank/DDBJ databases">
        <authorList>
            <person name="Martin H S."/>
        </authorList>
    </citation>
    <scope>NUCLEOTIDE SEQUENCE</scope>
</reference>
<dbReference type="GO" id="GO:0005576">
    <property type="term" value="C:extracellular region"/>
    <property type="evidence" value="ECO:0007669"/>
    <property type="project" value="UniProtKB-ARBA"/>
</dbReference>
<proteinExistence type="inferred from homology"/>
<feature type="signal peptide" evidence="4">
    <location>
        <begin position="1"/>
        <end position="26"/>
    </location>
</feature>
<accession>A0A8J9YEF6</accession>
<dbReference type="PROSITE" id="PS00262">
    <property type="entry name" value="INSULIN"/>
    <property type="match status" value="1"/>
</dbReference>
<evidence type="ECO:0000256" key="3">
    <source>
        <dbReference type="ARBA" id="ARBA00022729"/>
    </source>
</evidence>
<comment type="similarity">
    <text evidence="1">Belongs to the insulin family.</text>
</comment>
<dbReference type="InterPro" id="IPR022353">
    <property type="entry name" value="Insulin_CS"/>
</dbReference>
<sequence length="135" mass="15720">MTFKKSLGNYIGTVFIVHLICRNVSAEENSEDTETYKMSDRVYMCSKWLSSVIDNFCNNVYKIVKRDTSLMLDKLAPKDLLQNRNKKRLNTEVNRLRVRRQVASECCERPCTVGNIIMYCPEDAKLLIENPNIFD</sequence>
<gene>
    <name evidence="5" type="ORF">BINO364_LOCUS14474</name>
</gene>
<feature type="non-terminal residue" evidence="5">
    <location>
        <position position="135"/>
    </location>
</feature>
<dbReference type="Gene3D" id="1.10.100.10">
    <property type="entry name" value="Insulin-like"/>
    <property type="match status" value="1"/>
</dbReference>
<name>A0A8J9YEF6_9NEOP</name>
<keyword evidence="2" id="KW-0165">Cleavage on pair of basic residues</keyword>
<evidence type="ECO:0000256" key="1">
    <source>
        <dbReference type="ARBA" id="ARBA00009034"/>
    </source>
</evidence>
<evidence type="ECO:0000313" key="5">
    <source>
        <dbReference type="EMBL" id="CAH0729384.1"/>
    </source>
</evidence>
<dbReference type="OrthoDB" id="9973665at2759"/>